<gene>
    <name evidence="2" type="ORF">DILT_LOCUS14781</name>
</gene>
<feature type="compositionally biased region" description="Polar residues" evidence="1">
    <location>
        <begin position="1"/>
        <end position="11"/>
    </location>
</feature>
<evidence type="ECO:0000313" key="2">
    <source>
        <dbReference type="EMBL" id="VDN26299.1"/>
    </source>
</evidence>
<feature type="region of interest" description="Disordered" evidence="1">
    <location>
        <begin position="1"/>
        <end position="122"/>
    </location>
</feature>
<evidence type="ECO:0000313" key="3">
    <source>
        <dbReference type="Proteomes" id="UP000281553"/>
    </source>
</evidence>
<dbReference type="EMBL" id="UYRU01075818">
    <property type="protein sequence ID" value="VDN26299.1"/>
    <property type="molecule type" value="Genomic_DNA"/>
</dbReference>
<dbReference type="AlphaFoldDB" id="A0A3P7Q6W9"/>
<feature type="compositionally biased region" description="Polar residues" evidence="1">
    <location>
        <begin position="92"/>
        <end position="102"/>
    </location>
</feature>
<keyword evidence="3" id="KW-1185">Reference proteome</keyword>
<proteinExistence type="predicted"/>
<dbReference type="Proteomes" id="UP000281553">
    <property type="component" value="Unassembled WGS sequence"/>
</dbReference>
<feature type="compositionally biased region" description="Acidic residues" evidence="1">
    <location>
        <begin position="72"/>
        <end position="89"/>
    </location>
</feature>
<accession>A0A3P7Q6W9</accession>
<feature type="compositionally biased region" description="Basic residues" evidence="1">
    <location>
        <begin position="50"/>
        <end position="59"/>
    </location>
</feature>
<protein>
    <submittedName>
        <fullName evidence="2">Uncharacterized protein</fullName>
    </submittedName>
</protein>
<organism evidence="2 3">
    <name type="scientific">Dibothriocephalus latus</name>
    <name type="common">Fish tapeworm</name>
    <name type="synonym">Diphyllobothrium latum</name>
    <dbReference type="NCBI Taxonomy" id="60516"/>
    <lineage>
        <taxon>Eukaryota</taxon>
        <taxon>Metazoa</taxon>
        <taxon>Spiralia</taxon>
        <taxon>Lophotrochozoa</taxon>
        <taxon>Platyhelminthes</taxon>
        <taxon>Cestoda</taxon>
        <taxon>Eucestoda</taxon>
        <taxon>Diphyllobothriidea</taxon>
        <taxon>Diphyllobothriidae</taxon>
        <taxon>Dibothriocephalus</taxon>
    </lineage>
</organism>
<feature type="non-terminal residue" evidence="2">
    <location>
        <position position="150"/>
    </location>
</feature>
<name>A0A3P7Q6W9_DIBLA</name>
<sequence>MSGETSPQFVTSDDEAESHKRKLEDAPTTQNPEAKQITPPKENVQDGPKKTKHVAKRPRLPPGFSLVSYEDDRNDDDDEEAGSADEEQESGNAGTDHSTRQSNHSKGHRTSSDEEEDASNVQFIITDGPLTVLSSEHKLSDFQALKETAH</sequence>
<reference evidence="2 3" key="1">
    <citation type="submission" date="2018-11" db="EMBL/GenBank/DDBJ databases">
        <authorList>
            <consortium name="Pathogen Informatics"/>
        </authorList>
    </citation>
    <scope>NUCLEOTIDE SEQUENCE [LARGE SCALE GENOMIC DNA]</scope>
</reference>
<feature type="region of interest" description="Disordered" evidence="1">
    <location>
        <begin position="131"/>
        <end position="150"/>
    </location>
</feature>
<evidence type="ECO:0000256" key="1">
    <source>
        <dbReference type="SAM" id="MobiDB-lite"/>
    </source>
</evidence>